<accession>A0A078JL58</accession>
<keyword evidence="3" id="KW-1185">Reference proteome</keyword>
<gene>
    <name evidence="2" type="primary">BnaC01g42350D</name>
    <name evidence="1" type="ORF">DARMORV10_C01P31230.1</name>
    <name evidence="2" type="ORF">GSBRNA2T00052116001</name>
</gene>
<dbReference type="AlphaFoldDB" id="A0A078JL58"/>
<reference evidence="2" key="2">
    <citation type="submission" date="2014-06" db="EMBL/GenBank/DDBJ databases">
        <authorList>
            <person name="Genoscope - CEA"/>
        </authorList>
    </citation>
    <scope>NUCLEOTIDE SEQUENCE</scope>
</reference>
<dbReference type="Proteomes" id="UP000028999">
    <property type="component" value="Unassembled WGS sequence"/>
</dbReference>
<dbReference type="EMBL" id="LK035093">
    <property type="protein sequence ID" value="CDY66117.1"/>
    <property type="molecule type" value="Genomic_DNA"/>
</dbReference>
<dbReference type="Gramene" id="CDY66117">
    <property type="protein sequence ID" value="CDY66117"/>
    <property type="gene ID" value="GSBRNA2T00052116001"/>
</dbReference>
<name>A0A078JL58_BRANA</name>
<sequence>LLGDDKHQVITNTSSIKATLFTFSFKDECVSVLLNRPEYPWENAGAAISIGNKKEGFIQSHGSRATPPCFSLPPPPYRPKLRGRMEYSQVRVKGIPTCRLKRKGKGTGVHQSSALLMKRNLYNSGESACRTGNIPMKIISTILLLGNIDEQSMPTPPQISRSQTLHGSSIRSWSSIWRPYAKSGITDEMLDSLITGNDF</sequence>
<dbReference type="Proteomes" id="UP001295469">
    <property type="component" value="Chromosome C01"/>
</dbReference>
<evidence type="ECO:0000313" key="2">
    <source>
        <dbReference type="EMBL" id="CDY66117.1"/>
    </source>
</evidence>
<reference evidence="2 3" key="1">
    <citation type="journal article" date="2014" name="Science">
        <title>Plant genetics. Early allopolyploid evolution in the post-Neolithic Brassica napus oilseed genome.</title>
        <authorList>
            <person name="Chalhoub B."/>
            <person name="Denoeud F."/>
            <person name="Liu S."/>
            <person name="Parkin I.A."/>
            <person name="Tang H."/>
            <person name="Wang X."/>
            <person name="Chiquet J."/>
            <person name="Belcram H."/>
            <person name="Tong C."/>
            <person name="Samans B."/>
            <person name="Correa M."/>
            <person name="Da Silva C."/>
            <person name="Just J."/>
            <person name="Falentin C."/>
            <person name="Koh C.S."/>
            <person name="Le Clainche I."/>
            <person name="Bernard M."/>
            <person name="Bento P."/>
            <person name="Noel B."/>
            <person name="Labadie K."/>
            <person name="Alberti A."/>
            <person name="Charles M."/>
            <person name="Arnaud D."/>
            <person name="Guo H."/>
            <person name="Daviaud C."/>
            <person name="Alamery S."/>
            <person name="Jabbari K."/>
            <person name="Zhao M."/>
            <person name="Edger P.P."/>
            <person name="Chelaifa H."/>
            <person name="Tack D."/>
            <person name="Lassalle G."/>
            <person name="Mestiri I."/>
            <person name="Schnel N."/>
            <person name="Le Paslier M.C."/>
            <person name="Fan G."/>
            <person name="Renault V."/>
            <person name="Bayer P.E."/>
            <person name="Golicz A.A."/>
            <person name="Manoli S."/>
            <person name="Lee T.H."/>
            <person name="Thi V.H."/>
            <person name="Chalabi S."/>
            <person name="Hu Q."/>
            <person name="Fan C."/>
            <person name="Tollenaere R."/>
            <person name="Lu Y."/>
            <person name="Battail C."/>
            <person name="Shen J."/>
            <person name="Sidebottom C.H."/>
            <person name="Wang X."/>
            <person name="Canaguier A."/>
            <person name="Chauveau A."/>
            <person name="Berard A."/>
            <person name="Deniot G."/>
            <person name="Guan M."/>
            <person name="Liu Z."/>
            <person name="Sun F."/>
            <person name="Lim Y.P."/>
            <person name="Lyons E."/>
            <person name="Town C.D."/>
            <person name="Bancroft I."/>
            <person name="Wang X."/>
            <person name="Meng J."/>
            <person name="Ma J."/>
            <person name="Pires J.C."/>
            <person name="King G.J."/>
            <person name="Brunel D."/>
            <person name="Delourme R."/>
            <person name="Renard M."/>
            <person name="Aury J.M."/>
            <person name="Adams K.L."/>
            <person name="Batley J."/>
            <person name="Snowdon R.J."/>
            <person name="Tost J."/>
            <person name="Edwards D."/>
            <person name="Zhou Y."/>
            <person name="Hua W."/>
            <person name="Sharpe A.G."/>
            <person name="Paterson A.H."/>
            <person name="Guan C."/>
            <person name="Wincker P."/>
        </authorList>
    </citation>
    <scope>NUCLEOTIDE SEQUENCE [LARGE SCALE GENOMIC DNA]</scope>
    <source>
        <strain evidence="3">cv. Darmor-bzh</strain>
    </source>
</reference>
<dbReference type="EMBL" id="HG994365">
    <property type="protein sequence ID" value="CAF2074159.1"/>
    <property type="molecule type" value="Genomic_DNA"/>
</dbReference>
<feature type="non-terminal residue" evidence="2">
    <location>
        <position position="1"/>
    </location>
</feature>
<reference evidence="1" key="3">
    <citation type="submission" date="2021-01" db="EMBL/GenBank/DDBJ databases">
        <authorList>
            <consortium name="Genoscope - CEA"/>
            <person name="William W."/>
        </authorList>
    </citation>
    <scope>NUCLEOTIDE SEQUENCE</scope>
</reference>
<proteinExistence type="predicted"/>
<organism evidence="2 3">
    <name type="scientific">Brassica napus</name>
    <name type="common">Rape</name>
    <dbReference type="NCBI Taxonomy" id="3708"/>
    <lineage>
        <taxon>Eukaryota</taxon>
        <taxon>Viridiplantae</taxon>
        <taxon>Streptophyta</taxon>
        <taxon>Embryophyta</taxon>
        <taxon>Tracheophyta</taxon>
        <taxon>Spermatophyta</taxon>
        <taxon>Magnoliopsida</taxon>
        <taxon>eudicotyledons</taxon>
        <taxon>Gunneridae</taxon>
        <taxon>Pentapetalae</taxon>
        <taxon>rosids</taxon>
        <taxon>malvids</taxon>
        <taxon>Brassicales</taxon>
        <taxon>Brassicaceae</taxon>
        <taxon>Brassiceae</taxon>
        <taxon>Brassica</taxon>
    </lineage>
</organism>
<dbReference type="OMA" id="MEYSQVR"/>
<evidence type="ECO:0000313" key="3">
    <source>
        <dbReference type="Proteomes" id="UP000028999"/>
    </source>
</evidence>
<evidence type="ECO:0000313" key="1">
    <source>
        <dbReference type="EMBL" id="CAF2074159.1"/>
    </source>
</evidence>
<dbReference type="PaxDb" id="3708-A0A078JL58"/>
<protein>
    <submittedName>
        <fullName evidence="1">(rape) hypothetical protein</fullName>
    </submittedName>
    <submittedName>
        <fullName evidence="2">BnaC01g42350D protein</fullName>
    </submittedName>
</protein>